<feature type="domain" description="C2H2-type" evidence="2">
    <location>
        <begin position="36"/>
        <end position="59"/>
    </location>
</feature>
<feature type="compositionally biased region" description="Low complexity" evidence="1">
    <location>
        <begin position="125"/>
        <end position="136"/>
    </location>
</feature>
<reference evidence="3" key="1">
    <citation type="submission" date="2021-05" db="EMBL/GenBank/DDBJ databases">
        <authorList>
            <person name="Alioto T."/>
            <person name="Alioto T."/>
            <person name="Gomez Garrido J."/>
        </authorList>
    </citation>
    <scope>NUCLEOTIDE SEQUENCE</scope>
</reference>
<dbReference type="Gene3D" id="3.30.160.60">
    <property type="entry name" value="Classic Zinc Finger"/>
    <property type="match status" value="1"/>
</dbReference>
<dbReference type="InterPro" id="IPR013087">
    <property type="entry name" value="Znf_C2H2_type"/>
</dbReference>
<protein>
    <submittedName>
        <fullName evidence="3">(northern house mosquito) hypothetical protein</fullName>
    </submittedName>
</protein>
<organism evidence="3">
    <name type="scientific">Culex pipiens</name>
    <name type="common">House mosquito</name>
    <dbReference type="NCBI Taxonomy" id="7175"/>
    <lineage>
        <taxon>Eukaryota</taxon>
        <taxon>Metazoa</taxon>
        <taxon>Ecdysozoa</taxon>
        <taxon>Arthropoda</taxon>
        <taxon>Hexapoda</taxon>
        <taxon>Insecta</taxon>
        <taxon>Pterygota</taxon>
        <taxon>Neoptera</taxon>
        <taxon>Endopterygota</taxon>
        <taxon>Diptera</taxon>
        <taxon>Nematocera</taxon>
        <taxon>Culicoidea</taxon>
        <taxon>Culicidae</taxon>
        <taxon>Culicinae</taxon>
        <taxon>Culicini</taxon>
        <taxon>Culex</taxon>
        <taxon>Culex</taxon>
    </lineage>
</organism>
<name>A0A8D8BYS5_CULPI</name>
<dbReference type="AlphaFoldDB" id="A0A8D8BYS5"/>
<evidence type="ECO:0000313" key="3">
    <source>
        <dbReference type="EMBL" id="CAG6484051.1"/>
    </source>
</evidence>
<proteinExistence type="predicted"/>
<evidence type="ECO:0000259" key="2">
    <source>
        <dbReference type="PROSITE" id="PS00028"/>
    </source>
</evidence>
<dbReference type="EMBL" id="HBUE01098316">
    <property type="protein sequence ID" value="CAG6484051.1"/>
    <property type="molecule type" value="Transcribed_RNA"/>
</dbReference>
<dbReference type="SMART" id="SM00355">
    <property type="entry name" value="ZnF_C2H2"/>
    <property type="match status" value="4"/>
</dbReference>
<feature type="region of interest" description="Disordered" evidence="1">
    <location>
        <begin position="125"/>
        <end position="144"/>
    </location>
</feature>
<accession>A0A8D8BYS5</accession>
<dbReference type="PROSITE" id="PS00028">
    <property type="entry name" value="ZINC_FINGER_C2H2_1"/>
    <property type="match status" value="1"/>
</dbReference>
<sequence>MEAATIICKICNLSTKSSEEYFKHMTTHKGGSKFQCAVPGCELKFGAYSSFAKHGRNRHKKVITEKFSCPVEGCDYDDSFKFLMRHLDVHFKSNILVPCVFRCNRKPFKTYNSLRLHNRYFHRNASSNNNVNSPESENNEEITEENTIHENLANTANDELACLEYVEQTTNLPKSTVFMVGKLLLKLIAQKHTQQAALRDLAFMFGEVATLNEQMMRDKCEKYAANYNLNDEACRSLKSSMMSDDLFNKLFDKKTGILRTTYMQMKFFKEHFLFVPAVQVSIGSNNSHQETFYHYVSVLDTLKAFLQVKPYFDAVFKSKRTSPKNFATDYVDGVKYQQKKSMFSSKNVDIFFYQDCAEVVNPLGNAKKKHKLLCCYMVIGNLEPHFRALTENVFLVLLCKEKDFIQFGAHRVFRNLIEDLKILECDGIIVEGYDEPIKGSIFTTLGDNLGAHQLANITENFSTSPHFCLYCYTTLDDFRENPYQIGEMRSPTSHKLDIEMTENSNQAHRGVKGECIFNELKTFHMFDSGAAPCIAHDIFEGWANYDLFLIFQKMIKLKMIKKNYLEAKINAVCKKLKLNTNMTLEFTRKSKCFVGKAVDIWHLIQVLPLIMIGIEVNYSHSLIIMLILIKRIVDITVAPIISEHMIQQLTEHLMEYTKLRTENFDVKLRPKFHFTLHYPHLFRTFGPLVRFHTLFCERKHSYFKRALRSTLNYKNVTKFCSDQHQLYQAYLHSDEDRLQNGLVLEKSVDSFMLLNQTDQNELKKRNMNNNNMYFAKLAKYMGNVYHEDDLLFLNNCDEGGFTAVKIKLLIHDKHSNNNYIYGHKIIVNDVNERGLLKIDTTINNPEVTIINLDDFVDATPLKPFKQGSNVYIFITHAIPSV</sequence>
<evidence type="ECO:0000256" key="1">
    <source>
        <dbReference type="SAM" id="MobiDB-lite"/>
    </source>
</evidence>